<evidence type="ECO:0000259" key="1">
    <source>
        <dbReference type="PROSITE" id="PS51459"/>
    </source>
</evidence>
<reference evidence="2 3" key="1">
    <citation type="journal article" date="2015" name="Nature">
        <title>rRNA introns, odd ribosomes, and small enigmatic genomes across a large radiation of phyla.</title>
        <authorList>
            <person name="Brown C.T."/>
            <person name="Hug L.A."/>
            <person name="Thomas B.C."/>
            <person name="Sharon I."/>
            <person name="Castelle C.J."/>
            <person name="Singh A."/>
            <person name="Wilkins M.J."/>
            <person name="Williams K.H."/>
            <person name="Banfield J.F."/>
        </authorList>
    </citation>
    <scope>NUCLEOTIDE SEQUENCE [LARGE SCALE GENOMIC DNA]</scope>
</reference>
<name>A0A0G1E8W9_9BACT</name>
<sequence>MKFLSLEEVLAIHDRMLEVGGGREGIHDFSLLHSAVERPKAQFGGKYLYSSIWLMAAAMLHSLVKNHSFEDGNKRTAYFSTMRFLRKNGHLLKVGEKDIIKFVVNIDVGNTPLEEIASWLKKNSKEI</sequence>
<accession>A0A0G1E8W9</accession>
<dbReference type="EMBL" id="LCEJ01000007">
    <property type="protein sequence ID" value="KKS71018.1"/>
    <property type="molecule type" value="Genomic_DNA"/>
</dbReference>
<organism evidence="2 3">
    <name type="scientific">Candidatus Daviesbacteria bacterium GW2011_GWA2_42_7</name>
    <dbReference type="NCBI Taxonomy" id="1618425"/>
    <lineage>
        <taxon>Bacteria</taxon>
        <taxon>Candidatus Daviesiibacteriota</taxon>
    </lineage>
</organism>
<dbReference type="PANTHER" id="PTHR39426">
    <property type="entry name" value="HOMOLOGY TO DEATH-ON-CURING PROTEIN OF PHAGE P1"/>
    <property type="match status" value="1"/>
</dbReference>
<proteinExistence type="predicted"/>
<dbReference type="PIRSF" id="PIRSF018297">
    <property type="entry name" value="Doc"/>
    <property type="match status" value="1"/>
</dbReference>
<protein>
    <submittedName>
        <fullName evidence="2">Death-on-curing family protein</fullName>
    </submittedName>
</protein>
<evidence type="ECO:0000313" key="3">
    <source>
        <dbReference type="Proteomes" id="UP000034785"/>
    </source>
</evidence>
<dbReference type="InterPro" id="IPR036597">
    <property type="entry name" value="Fido-like_dom_sf"/>
</dbReference>
<dbReference type="InterPro" id="IPR006440">
    <property type="entry name" value="Doc"/>
</dbReference>
<evidence type="ECO:0000313" key="2">
    <source>
        <dbReference type="EMBL" id="KKS71018.1"/>
    </source>
</evidence>
<dbReference type="AlphaFoldDB" id="A0A0G1E8W9"/>
<dbReference type="InterPro" id="IPR053737">
    <property type="entry name" value="Type_II_TA_Toxin"/>
</dbReference>
<dbReference type="PROSITE" id="PS51459">
    <property type="entry name" value="FIDO"/>
    <property type="match status" value="1"/>
</dbReference>
<comment type="caution">
    <text evidence="2">The sequence shown here is derived from an EMBL/GenBank/DDBJ whole genome shotgun (WGS) entry which is preliminary data.</text>
</comment>
<dbReference type="InterPro" id="IPR003812">
    <property type="entry name" value="Fido"/>
</dbReference>
<dbReference type="Proteomes" id="UP000034785">
    <property type="component" value="Unassembled WGS sequence"/>
</dbReference>
<feature type="domain" description="Fido" evidence="1">
    <location>
        <begin position="4"/>
        <end position="122"/>
    </location>
</feature>
<dbReference type="NCBIfam" id="TIGR01550">
    <property type="entry name" value="DOC_P1"/>
    <property type="match status" value="1"/>
</dbReference>
<dbReference type="Gene3D" id="1.20.120.1870">
    <property type="entry name" value="Fic/DOC protein, Fido domain"/>
    <property type="match status" value="1"/>
</dbReference>
<dbReference type="SUPFAM" id="SSF140931">
    <property type="entry name" value="Fic-like"/>
    <property type="match status" value="1"/>
</dbReference>
<dbReference type="GO" id="GO:0016301">
    <property type="term" value="F:kinase activity"/>
    <property type="evidence" value="ECO:0007669"/>
    <property type="project" value="InterPro"/>
</dbReference>
<dbReference type="PANTHER" id="PTHR39426:SF1">
    <property type="entry name" value="HOMOLOGY TO DEATH-ON-CURING PROTEIN OF PHAGE P1"/>
    <property type="match status" value="1"/>
</dbReference>
<dbReference type="Pfam" id="PF02661">
    <property type="entry name" value="Fic"/>
    <property type="match status" value="1"/>
</dbReference>
<gene>
    <name evidence="2" type="ORF">UV41_C0007G0018</name>
</gene>